<reference evidence="1 2" key="1">
    <citation type="journal article" date="2018" name="Science">
        <title>The opium poppy genome and morphinan production.</title>
        <authorList>
            <person name="Guo L."/>
            <person name="Winzer T."/>
            <person name="Yang X."/>
            <person name="Li Y."/>
            <person name="Ning Z."/>
            <person name="He Z."/>
            <person name="Teodor R."/>
            <person name="Lu Y."/>
            <person name="Bowser T.A."/>
            <person name="Graham I.A."/>
            <person name="Ye K."/>
        </authorList>
    </citation>
    <scope>NUCLEOTIDE SEQUENCE [LARGE SCALE GENOMIC DNA]</scope>
    <source>
        <strain evidence="2">cv. HN1</strain>
        <tissue evidence="1">Leaves</tissue>
    </source>
</reference>
<dbReference type="Gramene" id="RZC79552">
    <property type="protein sequence ID" value="RZC79552"/>
    <property type="gene ID" value="C5167_003776"/>
</dbReference>
<dbReference type="EMBL" id="CM010723">
    <property type="protein sequence ID" value="RZC79552.1"/>
    <property type="molecule type" value="Genomic_DNA"/>
</dbReference>
<protein>
    <submittedName>
        <fullName evidence="1">Uncharacterized protein</fullName>
    </submittedName>
</protein>
<dbReference type="Proteomes" id="UP000316621">
    <property type="component" value="Chromosome 9"/>
</dbReference>
<proteinExistence type="predicted"/>
<organism evidence="1 2">
    <name type="scientific">Papaver somniferum</name>
    <name type="common">Opium poppy</name>
    <dbReference type="NCBI Taxonomy" id="3469"/>
    <lineage>
        <taxon>Eukaryota</taxon>
        <taxon>Viridiplantae</taxon>
        <taxon>Streptophyta</taxon>
        <taxon>Embryophyta</taxon>
        <taxon>Tracheophyta</taxon>
        <taxon>Spermatophyta</taxon>
        <taxon>Magnoliopsida</taxon>
        <taxon>Ranunculales</taxon>
        <taxon>Papaveraceae</taxon>
        <taxon>Papaveroideae</taxon>
        <taxon>Papaver</taxon>
    </lineage>
</organism>
<sequence length="36" mass="4428">MFSSLHFHYQSDSVEIVCCKLRETRKKQQQWVFKIP</sequence>
<evidence type="ECO:0000313" key="1">
    <source>
        <dbReference type="EMBL" id="RZC79552.1"/>
    </source>
</evidence>
<gene>
    <name evidence="1" type="ORF">C5167_003776</name>
</gene>
<dbReference type="AlphaFoldDB" id="A0A4Y7L4J4"/>
<accession>A0A4Y7L4J4</accession>
<keyword evidence="2" id="KW-1185">Reference proteome</keyword>
<evidence type="ECO:0000313" key="2">
    <source>
        <dbReference type="Proteomes" id="UP000316621"/>
    </source>
</evidence>
<name>A0A4Y7L4J4_PAPSO</name>